<sequence>MVSFNLKLGDPVLLFRYHFNFHNGPLKFPFILYMEKTQLKKILLSAGFIFHDVIFHYTTGKATMESLA</sequence>
<protein>
    <submittedName>
        <fullName evidence="1">Uncharacterized protein</fullName>
    </submittedName>
</protein>
<evidence type="ECO:0000313" key="2">
    <source>
        <dbReference type="Proteomes" id="UP000189059"/>
    </source>
</evidence>
<evidence type="ECO:0000313" key="1">
    <source>
        <dbReference type="EMBL" id="OOC61895.1"/>
    </source>
</evidence>
<keyword evidence="2" id="KW-1185">Reference proteome</keyword>
<name>A0ABX3JW55_9BACL</name>
<comment type="caution">
    <text evidence="1">The sequence shown here is derived from an EMBL/GenBank/DDBJ whole genome shotgun (WGS) entry which is preliminary data.</text>
</comment>
<accession>A0ABX3JW55</accession>
<dbReference type="Proteomes" id="UP000189059">
    <property type="component" value="Unassembled WGS sequence"/>
</dbReference>
<reference evidence="1 2" key="1">
    <citation type="submission" date="2016-12" db="EMBL/GenBank/DDBJ databases">
        <title>Genome sequencing and description of Paenibacillus sp. nov. from high altitude lake in the Indian Trans- Himalayas.</title>
        <authorList>
            <person name="Kiran S."/>
            <person name="Swarnkar M.K."/>
            <person name="Rana A."/>
            <person name="Tewari R."/>
            <person name="Gulati A."/>
        </authorList>
    </citation>
    <scope>NUCLEOTIDE SEQUENCE [LARGE SCALE GENOMIC DNA]</scope>
    <source>
        <strain evidence="1 2">IHBB 9951</strain>
    </source>
</reference>
<organism evidence="1 2">
    <name type="scientific">Paenibacillus ihbetae</name>
    <dbReference type="NCBI Taxonomy" id="1870820"/>
    <lineage>
        <taxon>Bacteria</taxon>
        <taxon>Bacillati</taxon>
        <taxon>Bacillota</taxon>
        <taxon>Bacilli</taxon>
        <taxon>Bacillales</taxon>
        <taxon>Paenibacillaceae</taxon>
        <taxon>Paenibacillus</taxon>
    </lineage>
</organism>
<proteinExistence type="predicted"/>
<dbReference type="EMBL" id="MRVI01000001">
    <property type="protein sequence ID" value="OOC61895.1"/>
    <property type="molecule type" value="Genomic_DNA"/>
</dbReference>
<gene>
    <name evidence="1" type="ORF">BBD40_08520</name>
</gene>